<protein>
    <recommendedName>
        <fullName evidence="6">Coagulation factor V</fullName>
    </recommendedName>
</protein>
<dbReference type="PANTHER" id="PTHR24543">
    <property type="entry name" value="MULTICOPPER OXIDASE-RELATED"/>
    <property type="match status" value="1"/>
</dbReference>
<reference evidence="4 5" key="1">
    <citation type="submission" date="2022-05" db="EMBL/GenBank/DDBJ databases">
        <authorList>
            <consortium name="Genoscope - CEA"/>
            <person name="William W."/>
        </authorList>
    </citation>
    <scope>NUCLEOTIDE SEQUENCE [LARGE SCALE GENOMIC DNA]</scope>
</reference>
<dbReference type="SMART" id="SM00231">
    <property type="entry name" value="FA58C"/>
    <property type="match status" value="1"/>
</dbReference>
<dbReference type="Gene3D" id="2.60.40.10">
    <property type="entry name" value="Immunoglobulins"/>
    <property type="match status" value="1"/>
</dbReference>
<dbReference type="Gene3D" id="2.60.120.260">
    <property type="entry name" value="Galactose-binding domain-like"/>
    <property type="match status" value="1"/>
</dbReference>
<dbReference type="CDD" id="cd00057">
    <property type="entry name" value="FA58C"/>
    <property type="match status" value="1"/>
</dbReference>
<feature type="transmembrane region" description="Helical" evidence="1">
    <location>
        <begin position="542"/>
        <end position="565"/>
    </location>
</feature>
<dbReference type="SUPFAM" id="SSF48726">
    <property type="entry name" value="Immunoglobulin"/>
    <property type="match status" value="3"/>
</dbReference>
<dbReference type="Pfam" id="PF00754">
    <property type="entry name" value="F5_F8_type_C"/>
    <property type="match status" value="1"/>
</dbReference>
<dbReference type="SUPFAM" id="SSF49785">
    <property type="entry name" value="Galactose-binding domain-like"/>
    <property type="match status" value="1"/>
</dbReference>
<dbReference type="InterPro" id="IPR007110">
    <property type="entry name" value="Ig-like_dom"/>
</dbReference>
<proteinExistence type="predicted"/>
<organism evidence="4 5">
    <name type="scientific">Pocillopora meandrina</name>
    <dbReference type="NCBI Taxonomy" id="46732"/>
    <lineage>
        <taxon>Eukaryota</taxon>
        <taxon>Metazoa</taxon>
        <taxon>Cnidaria</taxon>
        <taxon>Anthozoa</taxon>
        <taxon>Hexacorallia</taxon>
        <taxon>Scleractinia</taxon>
        <taxon>Astrocoeniina</taxon>
        <taxon>Pocilloporidae</taxon>
        <taxon>Pocillopora</taxon>
    </lineage>
</organism>
<feature type="non-terminal residue" evidence="4">
    <location>
        <position position="1078"/>
    </location>
</feature>
<comment type="caution">
    <text evidence="4">The sequence shown here is derived from an EMBL/GenBank/DDBJ whole genome shotgun (WGS) entry which is preliminary data.</text>
</comment>
<evidence type="ECO:0000313" key="4">
    <source>
        <dbReference type="EMBL" id="CAH3161680.1"/>
    </source>
</evidence>
<dbReference type="PROSITE" id="PS50022">
    <property type="entry name" value="FA58C_3"/>
    <property type="match status" value="1"/>
</dbReference>
<dbReference type="SMART" id="SM00409">
    <property type="entry name" value="IG"/>
    <property type="match status" value="4"/>
</dbReference>
<dbReference type="InterPro" id="IPR000421">
    <property type="entry name" value="FA58C"/>
</dbReference>
<dbReference type="PROSITE" id="PS50835">
    <property type="entry name" value="IG_LIKE"/>
    <property type="match status" value="1"/>
</dbReference>
<evidence type="ECO:0000259" key="2">
    <source>
        <dbReference type="PROSITE" id="PS50022"/>
    </source>
</evidence>
<evidence type="ECO:0008006" key="6">
    <source>
        <dbReference type="Google" id="ProtNLM"/>
    </source>
</evidence>
<name>A0AAU9XWX6_9CNID</name>
<dbReference type="AlphaFoldDB" id="A0AAU9XWX6"/>
<keyword evidence="1" id="KW-0812">Transmembrane</keyword>
<keyword evidence="1" id="KW-0472">Membrane</keyword>
<feature type="non-terminal residue" evidence="4">
    <location>
        <position position="1"/>
    </location>
</feature>
<dbReference type="PANTHER" id="PTHR24543:SF291">
    <property type="entry name" value="SMOKE ALARM, ISOFORM D"/>
    <property type="match status" value="1"/>
</dbReference>
<sequence length="1078" mass="124597">KLAFGEPGQSLFCTSSSAPRHSSVFLRVDMAQLQSITRILVLGKTKREGPSLKCLSDKSSLRLILSSSLDGKLWSPFGTYNQVHDRLTEGLYIDYNPKYQCVAVVEIMPTIYARSLWIKESPNKKKESCVAISIWGNEIGLPKPLGGKRKPGCSSSLGMVSRRIRDNQIKASTVKKRELNTKGKDGRLNVVGGWCVEKLENYEYTQSNRKYKSFLPKEFLEVDLLSEKFIDGFATQGHSNRGLARFVTGYLVHYSLDGFSWDVISWEERERYFVANKNSRDTARQYLNPRIRARYVRFVPVTWYNWICMRVEIYGCDAGESLRDKVEKKIIDIESERVEYVRMETGVDKNKHREPINLYYKTAIFTCGKPPDDGIPWRNDRYLLELLDFSKTAWVQDAFNKEFKASGGPLLFLDERRTLKSKSGKHFVCKGKLSDGTEVYRHHVITAKIGKKPPTDFEGGPWMVQTQGFWAAALAIPNHVKDPMQIKCIFNTEVNSTYQFFTKICYILCPSLFVYIEVPQFIIQQRVDQAYDGGKPIWSKPAVVYVSGSVASVGVIILGIPYYTVMVPRSYRGERLWSQRFLGYIKDDKRVVYYCSKLAQRKGYDHFINSVDKCFSSYAMPENVWKVPDGYKDYSPTVHREFVKPYFIRAMRKFQKYRIKWSKFDPERKKWIQIFNYHVSDPDRQTSLLYTMKVENDNDFFEKGRRFRARDRYRSYDKAYYGDDFTGSHVLEIERITPADLGTYKVEVYVPGSNVGNQANIELRHEDEPRISLPETFGACVGIPVKLNVTLHDNNHEIPHYWRVDWYMIQYTKNKKKRWRNAWNSVTLTIYNPEVNDSGKIYEAEVSNRFGLARAVTRLFVTEDVPEITWVTPSPHLAVKDVSDILEVKIENDKTLITVDWYHNGTLIDTNTEGFTFPGERYGSSSFRKKLKLARISFETAGTYRIVARGKYCQYEKKVEVRVIIKPRLIAQPHAVYQRFHEGEPEVNINVTVKGGEPKAQLKDMGWKKSGIPMLPSVYGRVLLHTTFTKKENWLTVLIIRNLKESDSGDYTFTVKVGPAVMSVTRSILVLPKQGQLF</sequence>
<dbReference type="PROSITE" id="PS01286">
    <property type="entry name" value="FA58C_2"/>
    <property type="match status" value="1"/>
</dbReference>
<dbReference type="InterPro" id="IPR008979">
    <property type="entry name" value="Galactose-bd-like_sf"/>
</dbReference>
<feature type="domain" description="Ig-like" evidence="3">
    <location>
        <begin position="967"/>
        <end position="1069"/>
    </location>
</feature>
<evidence type="ECO:0000256" key="1">
    <source>
        <dbReference type="SAM" id="Phobius"/>
    </source>
</evidence>
<dbReference type="EMBL" id="CALNXJ010000081">
    <property type="protein sequence ID" value="CAH3161680.1"/>
    <property type="molecule type" value="Genomic_DNA"/>
</dbReference>
<evidence type="ECO:0000259" key="3">
    <source>
        <dbReference type="PROSITE" id="PS50835"/>
    </source>
</evidence>
<gene>
    <name evidence="4" type="ORF">PMEA_00033979</name>
</gene>
<dbReference type="InterPro" id="IPR003599">
    <property type="entry name" value="Ig_sub"/>
</dbReference>
<feature type="domain" description="F5/8 type C" evidence="2">
    <location>
        <begin position="153"/>
        <end position="316"/>
    </location>
</feature>
<accession>A0AAU9XWX6</accession>
<dbReference type="InterPro" id="IPR013783">
    <property type="entry name" value="Ig-like_fold"/>
</dbReference>
<evidence type="ECO:0000313" key="5">
    <source>
        <dbReference type="Proteomes" id="UP001159428"/>
    </source>
</evidence>
<dbReference type="Proteomes" id="UP001159428">
    <property type="component" value="Unassembled WGS sequence"/>
</dbReference>
<dbReference type="InterPro" id="IPR036179">
    <property type="entry name" value="Ig-like_dom_sf"/>
</dbReference>
<keyword evidence="1" id="KW-1133">Transmembrane helix</keyword>
<keyword evidence="5" id="KW-1185">Reference proteome</keyword>